<evidence type="ECO:0000256" key="1">
    <source>
        <dbReference type="SAM" id="SignalP"/>
    </source>
</evidence>
<keyword evidence="1" id="KW-0732">Signal</keyword>
<dbReference type="SUPFAM" id="SSF50370">
    <property type="entry name" value="Ricin B-like lectins"/>
    <property type="match status" value="1"/>
</dbReference>
<dbReference type="SMART" id="SM00458">
    <property type="entry name" value="RICIN"/>
    <property type="match status" value="1"/>
</dbReference>
<evidence type="ECO:0000259" key="2">
    <source>
        <dbReference type="SMART" id="SM00458"/>
    </source>
</evidence>
<keyword evidence="4" id="KW-1185">Reference proteome</keyword>
<evidence type="ECO:0000313" key="4">
    <source>
        <dbReference type="Proteomes" id="UP001556367"/>
    </source>
</evidence>
<dbReference type="InterPro" id="IPR000772">
    <property type="entry name" value="Ricin_B_lectin"/>
</dbReference>
<dbReference type="Proteomes" id="UP001556367">
    <property type="component" value="Unassembled WGS sequence"/>
</dbReference>
<dbReference type="Gene3D" id="2.80.10.50">
    <property type="match status" value="2"/>
</dbReference>
<protein>
    <recommendedName>
        <fullName evidence="2">Ricin B lectin domain-containing protein</fullName>
    </recommendedName>
</protein>
<dbReference type="CDD" id="cd00161">
    <property type="entry name" value="beta-trefoil_Ricin-like"/>
    <property type="match status" value="1"/>
</dbReference>
<dbReference type="PROSITE" id="PS50231">
    <property type="entry name" value="RICIN_B_LECTIN"/>
    <property type="match status" value="1"/>
</dbReference>
<sequence length="306" mass="33182">MKLLWLLVALPAVLSERTLSIGNRCPADVTLYINGASMGIIAGFEGQYHTTMQPNFSGFIYTSANGGNANGTGTTRAGFFLQNDQYYVVIDPAHFNTAVRITPITNSTQANGFCPDVRCSAAGCPEAFQQPPTRFPPPATTAPAPPLYRCPGTTTGYVVTFCPDNTFPPGPVDNHWLIHPGGHINKCLDVRGNVRANGTPVQVYDCNGSGAQNWIINTASTKVQLAGTNFCLDAGSTPGNGVGMKIWQCYDNLPAQQWYLTDDNRIALQNQGLCLDLPSGRLDNSNQAQTWQCTDNNFNQVWIRRS</sequence>
<accession>A0ABR3J8Z1</accession>
<gene>
    <name evidence="3" type="ORF">HGRIS_008748</name>
</gene>
<comment type="caution">
    <text evidence="3">The sequence shown here is derived from an EMBL/GenBank/DDBJ whole genome shotgun (WGS) entry which is preliminary data.</text>
</comment>
<reference evidence="4" key="1">
    <citation type="submission" date="2024-06" db="EMBL/GenBank/DDBJ databases">
        <title>Multi-omics analyses provide insights into the biosynthesis of the anticancer antibiotic pleurotin in Hohenbuehelia grisea.</title>
        <authorList>
            <person name="Weaver J.A."/>
            <person name="Alberti F."/>
        </authorList>
    </citation>
    <scope>NUCLEOTIDE SEQUENCE [LARGE SCALE GENOMIC DNA]</scope>
    <source>
        <strain evidence="4">T-177</strain>
    </source>
</reference>
<feature type="domain" description="Ricin B lectin" evidence="2">
    <location>
        <begin position="175"/>
        <end position="305"/>
    </location>
</feature>
<dbReference type="InterPro" id="IPR037176">
    <property type="entry name" value="Osmotin/thaumatin-like_sf"/>
</dbReference>
<dbReference type="InterPro" id="IPR035992">
    <property type="entry name" value="Ricin_B-like_lectins"/>
</dbReference>
<evidence type="ECO:0000313" key="3">
    <source>
        <dbReference type="EMBL" id="KAL0952119.1"/>
    </source>
</evidence>
<proteinExistence type="predicted"/>
<dbReference type="EMBL" id="JASNQZ010000011">
    <property type="protein sequence ID" value="KAL0952119.1"/>
    <property type="molecule type" value="Genomic_DNA"/>
</dbReference>
<feature type="signal peptide" evidence="1">
    <location>
        <begin position="1"/>
        <end position="15"/>
    </location>
</feature>
<name>A0ABR3J8Z1_9AGAR</name>
<dbReference type="SUPFAM" id="SSF49870">
    <property type="entry name" value="Osmotin, thaumatin-like protein"/>
    <property type="match status" value="1"/>
</dbReference>
<organism evidence="3 4">
    <name type="scientific">Hohenbuehelia grisea</name>
    <dbReference type="NCBI Taxonomy" id="104357"/>
    <lineage>
        <taxon>Eukaryota</taxon>
        <taxon>Fungi</taxon>
        <taxon>Dikarya</taxon>
        <taxon>Basidiomycota</taxon>
        <taxon>Agaricomycotina</taxon>
        <taxon>Agaricomycetes</taxon>
        <taxon>Agaricomycetidae</taxon>
        <taxon>Agaricales</taxon>
        <taxon>Pleurotineae</taxon>
        <taxon>Pleurotaceae</taxon>
        <taxon>Hohenbuehelia</taxon>
    </lineage>
</organism>
<dbReference type="Pfam" id="PF00652">
    <property type="entry name" value="Ricin_B_lectin"/>
    <property type="match status" value="1"/>
</dbReference>
<feature type="chain" id="PRO_5047286355" description="Ricin B lectin domain-containing protein" evidence="1">
    <location>
        <begin position="16"/>
        <end position="306"/>
    </location>
</feature>